<dbReference type="OrthoDB" id="1938824at2759"/>
<dbReference type="OMA" id="YYYAPPF"/>
<proteinExistence type="predicted"/>
<dbReference type="InterPro" id="IPR032675">
    <property type="entry name" value="LRR_dom_sf"/>
</dbReference>
<feature type="domain" description="Disease resistance protein At4g27190-like leucine-rich repeats" evidence="4">
    <location>
        <begin position="673"/>
        <end position="775"/>
    </location>
</feature>
<dbReference type="Gene3D" id="3.80.10.10">
    <property type="entry name" value="Ribonuclease Inhibitor"/>
    <property type="match status" value="3"/>
</dbReference>
<evidence type="ECO:0000256" key="3">
    <source>
        <dbReference type="SAM" id="MobiDB-lite"/>
    </source>
</evidence>
<dbReference type="STRING" id="79200.A0A162B269"/>
<feature type="domain" description="Disease resistance R13L4/SHOC-2-like LRR" evidence="5">
    <location>
        <begin position="393"/>
        <end position="606"/>
    </location>
</feature>
<name>A0A162B269_DAUCS</name>
<dbReference type="InterPro" id="IPR057135">
    <property type="entry name" value="At4g27190-like_LRR"/>
</dbReference>
<evidence type="ECO:0000256" key="1">
    <source>
        <dbReference type="ARBA" id="ARBA00022614"/>
    </source>
</evidence>
<dbReference type="InterPro" id="IPR003591">
    <property type="entry name" value="Leu-rich_rpt_typical-subtyp"/>
</dbReference>
<organism evidence="6">
    <name type="scientific">Daucus carota subsp. sativus</name>
    <name type="common">Carrot</name>
    <dbReference type="NCBI Taxonomy" id="79200"/>
    <lineage>
        <taxon>Eukaryota</taxon>
        <taxon>Viridiplantae</taxon>
        <taxon>Streptophyta</taxon>
        <taxon>Embryophyta</taxon>
        <taxon>Tracheophyta</taxon>
        <taxon>Spermatophyta</taxon>
        <taxon>Magnoliopsida</taxon>
        <taxon>eudicotyledons</taxon>
        <taxon>Gunneridae</taxon>
        <taxon>Pentapetalae</taxon>
        <taxon>asterids</taxon>
        <taxon>campanulids</taxon>
        <taxon>Apiales</taxon>
        <taxon>Apiaceae</taxon>
        <taxon>Apioideae</taxon>
        <taxon>Scandiceae</taxon>
        <taxon>Daucinae</taxon>
        <taxon>Daucus</taxon>
        <taxon>Daucus sect. Daucus</taxon>
    </lineage>
</organism>
<keyword evidence="1" id="KW-0433">Leucine-rich repeat</keyword>
<dbReference type="KEGG" id="dcr:108205510"/>
<dbReference type="PANTHER" id="PTHR47186">
    <property type="entry name" value="LEUCINE-RICH REPEAT-CONTAINING PROTEIN 57"/>
    <property type="match status" value="1"/>
</dbReference>
<gene>
    <name evidence="6" type="ORF">DCAR_001709</name>
</gene>
<dbReference type="Gramene" id="KZN09053">
    <property type="protein sequence ID" value="KZN09053"/>
    <property type="gene ID" value="DCAR_001709"/>
</dbReference>
<dbReference type="PANTHER" id="PTHR47186:SF14">
    <property type="entry name" value="PROTEIN KINASE DOMAIN-CONTAINING PROTEIN"/>
    <property type="match status" value="1"/>
</dbReference>
<evidence type="ECO:0000259" key="5">
    <source>
        <dbReference type="Pfam" id="PF23598"/>
    </source>
</evidence>
<reference evidence="6" key="1">
    <citation type="journal article" date="2016" name="Nat. Genet.">
        <title>A high-quality carrot genome assembly provides new insights into carotenoid accumulation and asterid genome evolution.</title>
        <authorList>
            <person name="Iorizzo M."/>
            <person name="Ellison S."/>
            <person name="Senalik D."/>
            <person name="Zeng P."/>
            <person name="Satapoomin P."/>
            <person name="Huang J."/>
            <person name="Bowman M."/>
            <person name="Iovene M."/>
            <person name="Sanseverino W."/>
            <person name="Cavagnaro P."/>
            <person name="Yildiz M."/>
            <person name="Macko-Podgorni A."/>
            <person name="Moranska E."/>
            <person name="Grzebelus E."/>
            <person name="Grzebelus D."/>
            <person name="Ashrafi H."/>
            <person name="Zheng Z."/>
            <person name="Cheng S."/>
            <person name="Spooner D."/>
            <person name="Van Deynze A."/>
            <person name="Simon P."/>
        </authorList>
    </citation>
    <scope>NUCLEOTIDE SEQUENCE [LARGE SCALE GENOMIC DNA]</scope>
    <source>
        <tissue evidence="6">Leaf</tissue>
    </source>
</reference>
<keyword evidence="2" id="KW-0677">Repeat</keyword>
<sequence length="940" mass="106135">MNQWDEFSGEQQPSRIKRSLQGPRPLPLEVDERTHTIKKLPATRQPVSIYAVAPKVIHTTANEFKGVVERLTGNFSGDSSPAESLAAIEKTSPSGREMGKFPGILSPASLPPISSGMFALTASQADVMEVQVDFPGGNYGLFDIEELPGLMKNVLEHKLPKSKSVAIRNVRVMLIRKSKLPEIPDNLSFPDLENLIFRISNLDMIHLPSLFERMPALKVLDMSYTSIKVLPPSVSKLIKLEKLVLQCCEHLMELPHEIGALGNLKVLDLSGCANLAAIPESIDFPESLCSLDLRDCRCLTNLPESIRKLRSLNSLSLSGCSNLLEFHACEVSINRLSTSRQADTMEVKLDFNERDGTLFDITELLGLMKNVLGYQLMKSKFVAVMNLRVIHMTNFKSKFPEIPDNISFPRLEELYLQSNLNLSHIPPSVFEQMPALKVLDMSNTSIKTLPPLVSKLIKLEELHLRCCELLLELPHEIGTLRNLKVLDLEGTDLVCLPEELGELFELKCLKVSLCDADSCRKRKDLVNIIPRKTLSKLTQLEELSVDVAPQDIWFNASAKAIMEDLPNLRKLKTLKLYLPTTVLFQKLLELKWNKDELPIYQNLSNFNFIIGPHAHRFISRLPRNLEEEFLKLKKCLKFINGKDSMTTFSEALKYANALYLDCHWTIQKLSVLKLEELNELKFCLLVDCNEMQTIFDGTDFNHKVANKGDTCHSLQYLAIHYLKNLEVIWRGPGVDYCLQSLKVLALHMCPNLTTIFTQVLLGDLVNLEEIIVEDCPKIKTLVDADLTLPSLKKLSLLYLPELVSISSGLSIGPKLESIVIYDCPKLKRLPCVGECSKEVVEIHGESEWWNALEWSSSQPYTFSELDIDGDFLDELAPKYEDSLHVPDITQCQSTGKQTIRTEPSSAPPEKVLTFSRNELSRFESSDRIVKEIQDLQDLFL</sequence>
<protein>
    <recommendedName>
        <fullName evidence="7">VQ domain-containing protein</fullName>
    </recommendedName>
</protein>
<dbReference type="Pfam" id="PF23247">
    <property type="entry name" value="LRR_RPS2"/>
    <property type="match status" value="1"/>
</dbReference>
<evidence type="ECO:0000256" key="2">
    <source>
        <dbReference type="ARBA" id="ARBA00022737"/>
    </source>
</evidence>
<evidence type="ECO:0008006" key="7">
    <source>
        <dbReference type="Google" id="ProtNLM"/>
    </source>
</evidence>
<dbReference type="SMART" id="SM00369">
    <property type="entry name" value="LRR_TYP"/>
    <property type="match status" value="5"/>
</dbReference>
<dbReference type="AlphaFoldDB" id="A0A162B269"/>
<dbReference type="SUPFAM" id="SSF52058">
    <property type="entry name" value="L domain-like"/>
    <property type="match status" value="2"/>
</dbReference>
<comment type="caution">
    <text evidence="6">The sequence shown here is derived from an EMBL/GenBank/DDBJ whole genome shotgun (WGS) entry which is preliminary data.</text>
</comment>
<feature type="region of interest" description="Disordered" evidence="3">
    <location>
        <begin position="1"/>
        <end position="30"/>
    </location>
</feature>
<accession>A0A162B269</accession>
<dbReference type="InterPro" id="IPR055414">
    <property type="entry name" value="LRR_R13L4/SHOC2-like"/>
</dbReference>
<dbReference type="Pfam" id="PF23598">
    <property type="entry name" value="LRR_14"/>
    <property type="match status" value="1"/>
</dbReference>
<evidence type="ECO:0000313" key="6">
    <source>
        <dbReference type="EMBL" id="KZN09053.1"/>
    </source>
</evidence>
<feature type="compositionally biased region" description="Polar residues" evidence="3">
    <location>
        <begin position="1"/>
        <end position="14"/>
    </location>
</feature>
<dbReference type="EMBL" id="LNRQ01000001">
    <property type="protein sequence ID" value="KZN09053.1"/>
    <property type="molecule type" value="Genomic_DNA"/>
</dbReference>
<evidence type="ECO:0000259" key="4">
    <source>
        <dbReference type="Pfam" id="PF23247"/>
    </source>
</evidence>